<dbReference type="InterPro" id="IPR003593">
    <property type="entry name" value="AAA+_ATPase"/>
</dbReference>
<dbReference type="AlphaFoldDB" id="A0A8I1MVI9"/>
<dbReference type="PANTHER" id="PTHR23073">
    <property type="entry name" value="26S PROTEASOME REGULATORY SUBUNIT"/>
    <property type="match status" value="1"/>
</dbReference>
<dbReference type="InterPro" id="IPR027417">
    <property type="entry name" value="P-loop_NTPase"/>
</dbReference>
<evidence type="ECO:0000313" key="6">
    <source>
        <dbReference type="Proteomes" id="UP000664800"/>
    </source>
</evidence>
<keyword evidence="3 5" id="KW-0067">ATP-binding</keyword>
<protein>
    <submittedName>
        <fullName evidence="5">ATP-binding protein</fullName>
    </submittedName>
</protein>
<keyword evidence="2" id="KW-0547">Nucleotide-binding</keyword>
<proteinExistence type="inferred from homology"/>
<name>A0A8I1MVI9_THIA3</name>
<evidence type="ECO:0000259" key="4">
    <source>
        <dbReference type="SMART" id="SM00382"/>
    </source>
</evidence>
<sequence length="705" mass="77835">MRHSRPSLDHAPAHDRGTLDPCVRLWMLRILVPMGGLGRLAREFGGIPRDVLMRIGIDPDVVDDAATWDVQIRQAIVPLRKLHTQAERQIHHASLPEALVSNVVRLATLADLTATECRILEFACMLHAIRELDDVADALGLLSIAHTQRALEQLLQLPGQEVKAAMSPRGALARCGLLTFGQMRGTLKSQLDLVSGRFADALLEPDAEPLSLLRDILIPSQPATLQLHDYPHLGANLPMLQNYLIEAQAQHRPAVNILLYGPPGTGKTELSRTLAQSLDCALYEISTEDEDGDPIDGVARLRAYRAAQRFLERSRVMILFDEIEDVFHGGHQPSMFSDTFRGTHGLERKGWMHKTLESNPVPTFWLTNAVNSLDPAFIRRFDFALELPVPPLPVREKIAWACVGERADRATLQALASSDELAPAVLTRAATVLQTIEHRLPEGQASAALLQLVNNTLQAQGHHPVKARDPNRLPDTYDPAFVHADTDLSKLADGIAQVGSARLCLYGPPGTGKTAYARWLALRLGRPLLVKRASDLLSKWVGESEQHIARAFREAQSARAVLLIDEVDSFLQERRGALRSWEVTQVNEMLTQMEAYDGVFIATTNLMDGLDPAALRRFDLKAKFDYLRPEQSQALLQAHCLDLGLDCTESAQRAVKRLPSLTPGDFAAVTRRHRFAPLPDSAALVRALADECSMKDAPKSVVGFV</sequence>
<dbReference type="InterPro" id="IPR003959">
    <property type="entry name" value="ATPase_AAA_core"/>
</dbReference>
<dbReference type="Pfam" id="PF00004">
    <property type="entry name" value="AAA"/>
    <property type="match status" value="2"/>
</dbReference>
<evidence type="ECO:0000256" key="3">
    <source>
        <dbReference type="ARBA" id="ARBA00022840"/>
    </source>
</evidence>
<dbReference type="GO" id="GO:0016887">
    <property type="term" value="F:ATP hydrolysis activity"/>
    <property type="evidence" value="ECO:0007669"/>
    <property type="project" value="InterPro"/>
</dbReference>
<dbReference type="GO" id="GO:0005524">
    <property type="term" value="F:ATP binding"/>
    <property type="evidence" value="ECO:0007669"/>
    <property type="project" value="UniProtKB-KW"/>
</dbReference>
<reference evidence="5" key="1">
    <citation type="submission" date="2021-02" db="EMBL/GenBank/DDBJ databases">
        <title>Thiocyanate and organic carbon inputs drive convergent selection for specific autotrophic Afipia and Thiobacillus strains within complex microbiomes.</title>
        <authorList>
            <person name="Huddy R.J."/>
            <person name="Sachdeva R."/>
            <person name="Kadzinga F."/>
            <person name="Kantor R.S."/>
            <person name="Harrison S.T.L."/>
            <person name="Banfield J.F."/>
        </authorList>
    </citation>
    <scope>NUCLEOTIDE SEQUENCE</scope>
    <source>
        <strain evidence="5">SCN18_13_7_16_R3_B_64_19</strain>
    </source>
</reference>
<dbReference type="RefSeq" id="WP_276730439.1">
    <property type="nucleotide sequence ID" value="NZ_JAFKMR010000018.1"/>
</dbReference>
<feature type="domain" description="AAA+ ATPase" evidence="4">
    <location>
        <begin position="253"/>
        <end position="391"/>
    </location>
</feature>
<dbReference type="SUPFAM" id="SSF52540">
    <property type="entry name" value="P-loop containing nucleoside triphosphate hydrolases"/>
    <property type="match status" value="2"/>
</dbReference>
<evidence type="ECO:0000313" key="5">
    <source>
        <dbReference type="EMBL" id="MBN8744521.1"/>
    </source>
</evidence>
<evidence type="ECO:0000256" key="1">
    <source>
        <dbReference type="ARBA" id="ARBA00006914"/>
    </source>
</evidence>
<comment type="similarity">
    <text evidence="1">Belongs to the AAA ATPase family.</text>
</comment>
<feature type="domain" description="AAA+ ATPase" evidence="4">
    <location>
        <begin position="499"/>
        <end position="630"/>
    </location>
</feature>
<accession>A0A8I1MVI9</accession>
<dbReference type="SMART" id="SM00382">
    <property type="entry name" value="AAA"/>
    <property type="match status" value="2"/>
</dbReference>
<comment type="caution">
    <text evidence="5">The sequence shown here is derived from an EMBL/GenBank/DDBJ whole genome shotgun (WGS) entry which is preliminary data.</text>
</comment>
<evidence type="ECO:0000256" key="2">
    <source>
        <dbReference type="ARBA" id="ARBA00022741"/>
    </source>
</evidence>
<dbReference type="CDD" id="cd19481">
    <property type="entry name" value="RecA-like_protease"/>
    <property type="match status" value="1"/>
</dbReference>
<organism evidence="5 6">
    <name type="scientific">Thiomonas arsenitoxydans (strain DSM 22701 / CIP 110005 / 3As)</name>
    <dbReference type="NCBI Taxonomy" id="426114"/>
    <lineage>
        <taxon>Bacteria</taxon>
        <taxon>Pseudomonadati</taxon>
        <taxon>Pseudomonadota</taxon>
        <taxon>Betaproteobacteria</taxon>
        <taxon>Burkholderiales</taxon>
        <taxon>Thiomonas</taxon>
    </lineage>
</organism>
<dbReference type="Gene3D" id="3.40.50.300">
    <property type="entry name" value="P-loop containing nucleotide triphosphate hydrolases"/>
    <property type="match status" value="2"/>
</dbReference>
<dbReference type="EMBL" id="JAFKMR010000018">
    <property type="protein sequence ID" value="MBN8744521.1"/>
    <property type="molecule type" value="Genomic_DNA"/>
</dbReference>
<dbReference type="InterPro" id="IPR050221">
    <property type="entry name" value="26S_Proteasome_ATPase"/>
</dbReference>
<gene>
    <name evidence="5" type="ORF">J0I24_09460</name>
</gene>
<dbReference type="Proteomes" id="UP000664800">
    <property type="component" value="Unassembled WGS sequence"/>
</dbReference>